<name>A0A1W0CN59_9NEIS</name>
<dbReference type="EMBL" id="MUKV01000024">
    <property type="protein sequence ID" value="OQS36073.1"/>
    <property type="molecule type" value="Genomic_DNA"/>
</dbReference>
<dbReference type="SMART" id="SM00530">
    <property type="entry name" value="HTH_XRE"/>
    <property type="match status" value="1"/>
</dbReference>
<dbReference type="Pfam" id="PF00717">
    <property type="entry name" value="Peptidase_S24"/>
    <property type="match status" value="1"/>
</dbReference>
<dbReference type="CDD" id="cd00093">
    <property type="entry name" value="HTH_XRE"/>
    <property type="match status" value="1"/>
</dbReference>
<evidence type="ECO:0000259" key="1">
    <source>
        <dbReference type="PROSITE" id="PS50943"/>
    </source>
</evidence>
<dbReference type="SUPFAM" id="SSF47413">
    <property type="entry name" value="lambda repressor-like DNA-binding domains"/>
    <property type="match status" value="1"/>
</dbReference>
<dbReference type="InterPro" id="IPR010982">
    <property type="entry name" value="Lambda_DNA-bd_dom_sf"/>
</dbReference>
<organism evidence="2 3">
    <name type="scientific">Chromobacterium haemolyticum</name>
    <dbReference type="NCBI Taxonomy" id="394935"/>
    <lineage>
        <taxon>Bacteria</taxon>
        <taxon>Pseudomonadati</taxon>
        <taxon>Pseudomonadota</taxon>
        <taxon>Betaproteobacteria</taxon>
        <taxon>Neisseriales</taxon>
        <taxon>Chromobacteriaceae</taxon>
        <taxon>Chromobacterium</taxon>
    </lineage>
</organism>
<feature type="domain" description="HTH cro/C1-type" evidence="1">
    <location>
        <begin position="35"/>
        <end position="77"/>
    </location>
</feature>
<dbReference type="PROSITE" id="PS50943">
    <property type="entry name" value="HTH_CROC1"/>
    <property type="match status" value="1"/>
</dbReference>
<dbReference type="RefSeq" id="WP_043633896.1">
    <property type="nucleotide sequence ID" value="NZ_CP109905.1"/>
</dbReference>
<dbReference type="Pfam" id="PF01381">
    <property type="entry name" value="HTH_3"/>
    <property type="match status" value="1"/>
</dbReference>
<accession>A0A1W0CN59</accession>
<dbReference type="Proteomes" id="UP000192721">
    <property type="component" value="Unassembled WGS sequence"/>
</dbReference>
<dbReference type="InterPro" id="IPR015927">
    <property type="entry name" value="Peptidase_S24_S26A/B/C"/>
</dbReference>
<dbReference type="InterPro" id="IPR036286">
    <property type="entry name" value="LexA/Signal_pep-like_sf"/>
</dbReference>
<proteinExistence type="predicted"/>
<evidence type="ECO:0000313" key="3">
    <source>
        <dbReference type="Proteomes" id="UP000192721"/>
    </source>
</evidence>
<dbReference type="Gene3D" id="1.10.260.40">
    <property type="entry name" value="lambda repressor-like DNA-binding domains"/>
    <property type="match status" value="1"/>
</dbReference>
<dbReference type="Gene3D" id="2.10.109.10">
    <property type="entry name" value="Umud Fragment, subunit A"/>
    <property type="match status" value="1"/>
</dbReference>
<comment type="caution">
    <text evidence="2">The sequence shown here is derived from an EMBL/GenBank/DDBJ whole genome shotgun (WGS) entry which is preliminary data.</text>
</comment>
<dbReference type="AlphaFoldDB" id="A0A1W0CN59"/>
<evidence type="ECO:0000313" key="2">
    <source>
        <dbReference type="EMBL" id="OQS36073.1"/>
    </source>
</evidence>
<dbReference type="SUPFAM" id="SSF51306">
    <property type="entry name" value="LexA/Signal peptidase"/>
    <property type="match status" value="1"/>
</dbReference>
<reference evidence="2 3" key="1">
    <citation type="submission" date="2017-02" db="EMBL/GenBank/DDBJ databases">
        <title>Chromobacterium haemolyticum H5244.</title>
        <authorList>
            <person name="Gulvik C.A."/>
        </authorList>
    </citation>
    <scope>NUCLEOTIDE SEQUENCE [LARGE SCALE GENOMIC DNA]</scope>
    <source>
        <strain evidence="2 3">H5244</strain>
    </source>
</reference>
<dbReference type="InterPro" id="IPR001387">
    <property type="entry name" value="Cro/C1-type_HTH"/>
</dbReference>
<protein>
    <recommendedName>
        <fullName evidence="1">HTH cro/C1-type domain-containing protein</fullName>
    </recommendedName>
</protein>
<gene>
    <name evidence="2" type="ORF">B0T45_16415</name>
</gene>
<dbReference type="GO" id="GO:0003677">
    <property type="term" value="F:DNA binding"/>
    <property type="evidence" value="ECO:0007669"/>
    <property type="project" value="InterPro"/>
</dbReference>
<sequence length="219" mass="23612">MSRAVWKEEAEHGALLSKASKNLTCLMGRAGVDAAQLSEAIGLGVATINNIKRGVGNPTLLTLMELARFFDVKLSDFVESDLGGEAVGSPAAIAVPLIKFTELALFFDGMIIEPERYFVDAAGFDAAEAFAVLLNNDSLFPSFSQGSVFIVARQERPTDGDVVLVSMAGQQPCFRRIFIDGEHFLFSSISLMHDLQPFVCRDFKVLGVAVKAIKTFSAG</sequence>